<evidence type="ECO:0000313" key="4">
    <source>
        <dbReference type="Proteomes" id="UP000204221"/>
    </source>
</evidence>
<protein>
    <submittedName>
        <fullName evidence="3">Uncharacterized protein</fullName>
    </submittedName>
</protein>
<evidence type="ECO:0000313" key="3">
    <source>
        <dbReference type="EMBL" id="ASO21044.1"/>
    </source>
</evidence>
<accession>A0A221W5S8</accession>
<proteinExistence type="predicted"/>
<keyword evidence="4" id="KW-1185">Reference proteome</keyword>
<reference evidence="3 4" key="1">
    <citation type="submission" date="2017-07" db="EMBL/GenBank/DDBJ databases">
        <title>Complete genome sequence of Actinoalloteichus hoggarensis DSM 45943, type strain of Actinoalloteichus hoggarensis.</title>
        <authorList>
            <person name="Ruckert C."/>
            <person name="Nouioui I."/>
            <person name="Willmese J."/>
            <person name="van Wezel G."/>
            <person name="Klenk H.-P."/>
            <person name="Kalinowski J."/>
            <person name="Zotchev S.B."/>
        </authorList>
    </citation>
    <scope>NUCLEOTIDE SEQUENCE [LARGE SCALE GENOMIC DNA]</scope>
    <source>
        <strain evidence="3 4">DSM 45943</strain>
    </source>
</reference>
<feature type="transmembrane region" description="Helical" evidence="2">
    <location>
        <begin position="156"/>
        <end position="174"/>
    </location>
</feature>
<sequence>MTFELRLAQPELDTFVEPVSPVLQRSYRTSRRHQLLILSALWAAFGALFVGVTLALLLGTDWFDLRLPGPMLPTAAYLFMPVVAICWHQISGGPARKVYGYAQASLTQTHNVSRSPGHSHPASRVASAAGWLVGWVVAVIGLWAAPASEAGPLGRAAAVLVAVLTAGVAVLILIDAARKLAIGRDWLRRAERRRAEVIGHGEHRVAVVTEVEPVDTWLDGLPVLRMTLEWTDSSGPRRESVRFTDYPCWAPARGGEFDVRVDPDAPDDPMRVFLRRRLVGRRSPPIRSRCALPPTATPEPVRCGPPGWAPTG</sequence>
<organism evidence="3 4">
    <name type="scientific">Actinoalloteichus hoggarensis</name>
    <dbReference type="NCBI Taxonomy" id="1470176"/>
    <lineage>
        <taxon>Bacteria</taxon>
        <taxon>Bacillati</taxon>
        <taxon>Actinomycetota</taxon>
        <taxon>Actinomycetes</taxon>
        <taxon>Pseudonocardiales</taxon>
        <taxon>Pseudonocardiaceae</taxon>
        <taxon>Actinoalloteichus</taxon>
    </lineage>
</organism>
<name>A0A221W5S8_9PSEU</name>
<feature type="transmembrane region" description="Helical" evidence="2">
    <location>
        <begin position="35"/>
        <end position="58"/>
    </location>
</feature>
<keyword evidence="2" id="KW-0472">Membrane</keyword>
<dbReference type="KEGG" id="ahg:AHOG_17090"/>
<gene>
    <name evidence="3" type="ORF">AHOG_17090</name>
</gene>
<dbReference type="EMBL" id="CP022521">
    <property type="protein sequence ID" value="ASO21044.1"/>
    <property type="molecule type" value="Genomic_DNA"/>
</dbReference>
<evidence type="ECO:0000256" key="1">
    <source>
        <dbReference type="SAM" id="MobiDB-lite"/>
    </source>
</evidence>
<keyword evidence="2" id="KW-1133">Transmembrane helix</keyword>
<feature type="region of interest" description="Disordered" evidence="1">
    <location>
        <begin position="285"/>
        <end position="312"/>
    </location>
</feature>
<feature type="transmembrane region" description="Helical" evidence="2">
    <location>
        <begin position="70"/>
        <end position="87"/>
    </location>
</feature>
<feature type="transmembrane region" description="Helical" evidence="2">
    <location>
        <begin position="125"/>
        <end position="144"/>
    </location>
</feature>
<keyword evidence="2" id="KW-0812">Transmembrane</keyword>
<dbReference type="RefSeq" id="WP_093942282.1">
    <property type="nucleotide sequence ID" value="NZ_CP022521.1"/>
</dbReference>
<evidence type="ECO:0000256" key="2">
    <source>
        <dbReference type="SAM" id="Phobius"/>
    </source>
</evidence>
<dbReference type="Proteomes" id="UP000204221">
    <property type="component" value="Chromosome"/>
</dbReference>
<dbReference type="AlphaFoldDB" id="A0A221W5S8"/>
<dbReference type="OrthoDB" id="4903474at2"/>